<accession>A0A160VGP8</accession>
<organism evidence="2">
    <name type="scientific">hydrothermal vent metagenome</name>
    <dbReference type="NCBI Taxonomy" id="652676"/>
    <lineage>
        <taxon>unclassified sequences</taxon>
        <taxon>metagenomes</taxon>
        <taxon>ecological metagenomes</taxon>
    </lineage>
</organism>
<keyword evidence="2" id="KW-0830">Ubiquinone</keyword>
<dbReference type="InterPro" id="IPR001268">
    <property type="entry name" value="NADH_UbQ_OxRdtase_30kDa_su"/>
</dbReference>
<dbReference type="EMBL" id="FAXC01000320">
    <property type="protein sequence ID" value="CUV09906.1"/>
    <property type="molecule type" value="Genomic_DNA"/>
</dbReference>
<evidence type="ECO:0000313" key="2">
    <source>
        <dbReference type="EMBL" id="CUV09906.1"/>
    </source>
</evidence>
<feature type="domain" description="NADH:ubiquinone oxidoreductase 30kDa subunit" evidence="1">
    <location>
        <begin position="1"/>
        <end position="24"/>
    </location>
</feature>
<keyword evidence="2" id="KW-0560">Oxidoreductase</keyword>
<dbReference type="AlphaFoldDB" id="A0A160VGP8"/>
<sequence length="38" mass="4682">MRRILLPDDWEGWPLRKDYQVQETYHGIVVPKIKEGWE</sequence>
<gene>
    <name evidence="2" type="ORF">MGWOODY_Mmi1419</name>
</gene>
<dbReference type="EC" id="1.6.5.3" evidence="2"/>
<protein>
    <submittedName>
        <fullName evidence="2">NADH-ubiquinone oxidoreductase chain C</fullName>
        <ecNumber evidence="2">1.6.5.3</ecNumber>
    </submittedName>
</protein>
<evidence type="ECO:0000259" key="1">
    <source>
        <dbReference type="Pfam" id="PF00329"/>
    </source>
</evidence>
<reference evidence="2" key="1">
    <citation type="submission" date="2015-10" db="EMBL/GenBank/DDBJ databases">
        <authorList>
            <person name="Gilbert D.G."/>
        </authorList>
    </citation>
    <scope>NUCLEOTIDE SEQUENCE</scope>
</reference>
<dbReference type="InterPro" id="IPR037232">
    <property type="entry name" value="NADH_quin_OxRdtase_su_C/D-like"/>
</dbReference>
<proteinExistence type="predicted"/>
<dbReference type="SUPFAM" id="SSF143243">
    <property type="entry name" value="Nqo5-like"/>
    <property type="match status" value="1"/>
</dbReference>
<dbReference type="GO" id="GO:0016491">
    <property type="term" value="F:oxidoreductase activity"/>
    <property type="evidence" value="ECO:0007669"/>
    <property type="project" value="UniProtKB-KW"/>
</dbReference>
<name>A0A160VGP8_9ZZZZ</name>
<dbReference type="Pfam" id="PF00329">
    <property type="entry name" value="Complex1_30kDa"/>
    <property type="match status" value="1"/>
</dbReference>
<dbReference type="GO" id="GO:0008137">
    <property type="term" value="F:NADH dehydrogenase (ubiquinone) activity"/>
    <property type="evidence" value="ECO:0007669"/>
    <property type="project" value="InterPro"/>
</dbReference>